<dbReference type="PROSITE" id="PS00028">
    <property type="entry name" value="ZINC_FINGER_C2H2_1"/>
    <property type="match status" value="1"/>
</dbReference>
<comment type="subcellular location">
    <subcellularLocation>
        <location evidence="1">Nucleus</location>
    </subcellularLocation>
</comment>
<feature type="compositionally biased region" description="Polar residues" evidence="7">
    <location>
        <begin position="50"/>
        <end position="60"/>
    </location>
</feature>
<dbReference type="InterPro" id="IPR016177">
    <property type="entry name" value="DNA-bd_dom_sf"/>
</dbReference>
<proteinExistence type="predicted"/>
<dbReference type="InterPro" id="IPR037472">
    <property type="entry name" value="MBD8"/>
</dbReference>
<evidence type="ECO:0000256" key="1">
    <source>
        <dbReference type="ARBA" id="ARBA00004123"/>
    </source>
</evidence>
<keyword evidence="10" id="KW-1185">Reference proteome</keyword>
<feature type="compositionally biased region" description="Low complexity" evidence="7">
    <location>
        <begin position="69"/>
        <end position="78"/>
    </location>
</feature>
<feature type="compositionally biased region" description="Low complexity" evidence="7">
    <location>
        <begin position="92"/>
        <end position="103"/>
    </location>
</feature>
<keyword evidence="4" id="KW-0804">Transcription</keyword>
<keyword evidence="2" id="KW-0805">Transcription regulation</keyword>
<keyword evidence="6" id="KW-0863">Zinc-finger</keyword>
<evidence type="ECO:0000256" key="6">
    <source>
        <dbReference type="PROSITE-ProRule" id="PRU00042"/>
    </source>
</evidence>
<evidence type="ECO:0000256" key="4">
    <source>
        <dbReference type="ARBA" id="ARBA00023163"/>
    </source>
</evidence>
<keyword evidence="3" id="KW-0238">DNA-binding</keyword>
<feature type="compositionally biased region" description="Polar residues" evidence="7">
    <location>
        <begin position="304"/>
        <end position="313"/>
    </location>
</feature>
<dbReference type="EMBL" id="JBBWWQ010000018">
    <property type="protein sequence ID" value="KAK8921315.1"/>
    <property type="molecule type" value="Genomic_DNA"/>
</dbReference>
<dbReference type="SUPFAM" id="SSF54171">
    <property type="entry name" value="DNA-binding domain"/>
    <property type="match status" value="1"/>
</dbReference>
<reference evidence="9 10" key="1">
    <citation type="journal article" date="2022" name="Nat. Plants">
        <title>Genomes of leafy and leafless Platanthera orchids illuminate the evolution of mycoheterotrophy.</title>
        <authorList>
            <person name="Li M.H."/>
            <person name="Liu K.W."/>
            <person name="Li Z."/>
            <person name="Lu H.C."/>
            <person name="Ye Q.L."/>
            <person name="Zhang D."/>
            <person name="Wang J.Y."/>
            <person name="Li Y.F."/>
            <person name="Zhong Z.M."/>
            <person name="Liu X."/>
            <person name="Yu X."/>
            <person name="Liu D.K."/>
            <person name="Tu X.D."/>
            <person name="Liu B."/>
            <person name="Hao Y."/>
            <person name="Liao X.Y."/>
            <person name="Jiang Y.T."/>
            <person name="Sun W.H."/>
            <person name="Chen J."/>
            <person name="Chen Y.Q."/>
            <person name="Ai Y."/>
            <person name="Zhai J.W."/>
            <person name="Wu S.S."/>
            <person name="Zhou Z."/>
            <person name="Hsiao Y.Y."/>
            <person name="Wu W.L."/>
            <person name="Chen Y.Y."/>
            <person name="Lin Y.F."/>
            <person name="Hsu J.L."/>
            <person name="Li C.Y."/>
            <person name="Wang Z.W."/>
            <person name="Zhao X."/>
            <person name="Zhong W.Y."/>
            <person name="Ma X.K."/>
            <person name="Ma L."/>
            <person name="Huang J."/>
            <person name="Chen G.Z."/>
            <person name="Huang M.Z."/>
            <person name="Huang L."/>
            <person name="Peng D.H."/>
            <person name="Luo Y.B."/>
            <person name="Zou S.Q."/>
            <person name="Chen S.P."/>
            <person name="Lan S."/>
            <person name="Tsai W.C."/>
            <person name="Van de Peer Y."/>
            <person name="Liu Z.J."/>
        </authorList>
    </citation>
    <scope>NUCLEOTIDE SEQUENCE [LARGE SCALE GENOMIC DNA]</scope>
    <source>
        <strain evidence="9">Lor287</strain>
    </source>
</reference>
<feature type="region of interest" description="Disordered" evidence="7">
    <location>
        <begin position="50"/>
        <end position="118"/>
    </location>
</feature>
<dbReference type="PANTHER" id="PTHR37701">
    <property type="entry name" value="METHYL-CPG-BINDING DOMAIN-CONTAINING PROTEIN 8"/>
    <property type="match status" value="1"/>
</dbReference>
<dbReference type="InterPro" id="IPR013087">
    <property type="entry name" value="Znf_C2H2_type"/>
</dbReference>
<dbReference type="Proteomes" id="UP001418222">
    <property type="component" value="Unassembled WGS sequence"/>
</dbReference>
<feature type="region of interest" description="Disordered" evidence="7">
    <location>
        <begin position="300"/>
        <end position="352"/>
    </location>
</feature>
<dbReference type="PROSITE" id="PS50157">
    <property type="entry name" value="ZINC_FINGER_C2H2_2"/>
    <property type="match status" value="1"/>
</dbReference>
<evidence type="ECO:0000256" key="3">
    <source>
        <dbReference type="ARBA" id="ARBA00023125"/>
    </source>
</evidence>
<keyword evidence="5" id="KW-0539">Nucleus</keyword>
<feature type="compositionally biased region" description="Low complexity" evidence="7">
    <location>
        <begin position="329"/>
        <end position="348"/>
    </location>
</feature>
<organism evidence="9 10">
    <name type="scientific">Platanthera zijinensis</name>
    <dbReference type="NCBI Taxonomy" id="2320716"/>
    <lineage>
        <taxon>Eukaryota</taxon>
        <taxon>Viridiplantae</taxon>
        <taxon>Streptophyta</taxon>
        <taxon>Embryophyta</taxon>
        <taxon>Tracheophyta</taxon>
        <taxon>Spermatophyta</taxon>
        <taxon>Magnoliopsida</taxon>
        <taxon>Liliopsida</taxon>
        <taxon>Asparagales</taxon>
        <taxon>Orchidaceae</taxon>
        <taxon>Orchidoideae</taxon>
        <taxon>Orchideae</taxon>
        <taxon>Orchidinae</taxon>
        <taxon>Platanthera</taxon>
    </lineage>
</organism>
<dbReference type="GO" id="GO:0003677">
    <property type="term" value="F:DNA binding"/>
    <property type="evidence" value="ECO:0007669"/>
    <property type="project" value="UniProtKB-KW"/>
</dbReference>
<sequence length="1140" mass="125109">MVTELIPVVDMRFLSQSELVTLALSSSNAYDIRRCDDVVVPKIDRSVFNESAGSRKQTYSRVRLDPPKSDCSSRSSSLSRRRGRPRSTPLHATPNAASATPSACSLPASGDSPEDPDRRENLLIASFIRQLFSRDDPSSQTLTLDTPVPAVGTNEKNDNWKNILAAAEEAQKALVTSEDGDRETLNSKGATVDLVALGQMVEPFAEEIRKRTEGLRTEEQLLGFLSGVEGQWGSRRKRRRFVDASIFGDVLPNGWKLLLGLKRKEGVTWLDCRRYVSPNGYQFVSCKEVSSYILSLQGVMQPASDPTDNTTPPSDKGTRDFNAGQIHQSAISNGSSSFSSPTPVSYVSGNQEKQPEGITCYDATPISYISYENEKEHLLSSHRRRNKRRKHGKTIVDGVILKDGKYVCQFCHKAFSERHRYSGHIGAHVRYQGLTIETLVDESSARKITDLASMAVVPYTVSDNNDSNLKIDDNQTTQCVTQLNVPPAMGGQTKMSALKSSNVGQLEGIVEERISADIKYSECIDDSLPSTSDLNAVPPECFLMVTKKQSPREPADCEFNDHDMPGSNAGIIHDQKNFEEVKPNASSEVVPLFSAHPHIDIGKETHVTSYSSPIFGSLNMSPIRTSEDDAPCKLNDNEFNDHGMAVSNSSIIHDQKSFEEVKPNASSEVGPLFTAHPHIDIGKETHETSFSSPIFGSLNMSPIRTSEDDVPCKLNDKADIASSLSKPKDSVSPYLENLNNAAYNVDDVLNSLSTSKSFDGMPLDADNIACTFNDREVSSSPSKTDVLEKSEYNLVNYTSQVTVCTSDYMDEDANSCFDLSLSLMDMDVKTKDKHNGINHPSGSLTSEFEKYNDKLMVEVENHSFSLSGNHSSSGGEAYAEDISTHAVEGHVEKPTSREGQYSNECFHPLFDKDTVLMCSMHDTLQNSSLMASFSSEKTQDIGANMDCPFDADINESLLHEIDKPVNELEFFFGGSNSMHEDSAADEMIANEAANEAVHISLSNSSWIQATNALPILNMLPDQCGGELAEISQKNAGLQAFDDLRLGTIEPSDFALFTDPESRTAIEPSMSLGYASELDDQQCSFQLGWNISLGNIDSASSFTSLCVWCSTEFRQEHGNDEPHSETLGFICPACKAKFSGP</sequence>
<evidence type="ECO:0000313" key="9">
    <source>
        <dbReference type="EMBL" id="KAK8921315.1"/>
    </source>
</evidence>
<gene>
    <name evidence="9" type="primary">MBD8</name>
    <name evidence="9" type="ORF">KSP39_PZI020346</name>
</gene>
<evidence type="ECO:0000256" key="7">
    <source>
        <dbReference type="SAM" id="MobiDB-lite"/>
    </source>
</evidence>
<dbReference type="GO" id="GO:0008270">
    <property type="term" value="F:zinc ion binding"/>
    <property type="evidence" value="ECO:0007669"/>
    <property type="project" value="UniProtKB-KW"/>
</dbReference>
<evidence type="ECO:0000259" key="8">
    <source>
        <dbReference type="PROSITE" id="PS50157"/>
    </source>
</evidence>
<protein>
    <submittedName>
        <fullName evidence="9">Methyl-CpG-binding domain-containing protein 8</fullName>
    </submittedName>
</protein>
<evidence type="ECO:0000256" key="5">
    <source>
        <dbReference type="ARBA" id="ARBA00023242"/>
    </source>
</evidence>
<feature type="domain" description="C2H2-type" evidence="8">
    <location>
        <begin position="406"/>
        <end position="433"/>
    </location>
</feature>
<accession>A0AAP0AZK8</accession>
<dbReference type="AlphaFoldDB" id="A0AAP0AZK8"/>
<keyword evidence="6" id="KW-0479">Metal-binding</keyword>
<evidence type="ECO:0000256" key="2">
    <source>
        <dbReference type="ARBA" id="ARBA00023015"/>
    </source>
</evidence>
<keyword evidence="6" id="KW-0862">Zinc</keyword>
<comment type="caution">
    <text evidence="9">The sequence shown here is derived from an EMBL/GenBank/DDBJ whole genome shotgun (WGS) entry which is preliminary data.</text>
</comment>
<dbReference type="GO" id="GO:0005634">
    <property type="term" value="C:nucleus"/>
    <property type="evidence" value="ECO:0007669"/>
    <property type="project" value="UniProtKB-SubCell"/>
</dbReference>
<name>A0AAP0AZK8_9ASPA</name>
<dbReference type="PANTHER" id="PTHR37701:SF17">
    <property type="entry name" value="METHYL BINDING DOMAIN117"/>
    <property type="match status" value="1"/>
</dbReference>
<evidence type="ECO:0000313" key="10">
    <source>
        <dbReference type="Proteomes" id="UP001418222"/>
    </source>
</evidence>